<protein>
    <recommendedName>
        <fullName evidence="3">HEAT repeat domain-containing protein</fullName>
    </recommendedName>
</protein>
<dbReference type="SUPFAM" id="SSF48371">
    <property type="entry name" value="ARM repeat"/>
    <property type="match status" value="1"/>
</dbReference>
<evidence type="ECO:0008006" key="3">
    <source>
        <dbReference type="Google" id="ProtNLM"/>
    </source>
</evidence>
<name>A0ABN2L816_9ACTN</name>
<dbReference type="InterPro" id="IPR016024">
    <property type="entry name" value="ARM-type_fold"/>
</dbReference>
<reference evidence="1 2" key="1">
    <citation type="journal article" date="2019" name="Int. J. Syst. Evol. Microbiol.">
        <title>The Global Catalogue of Microorganisms (GCM) 10K type strain sequencing project: providing services to taxonomists for standard genome sequencing and annotation.</title>
        <authorList>
            <consortium name="The Broad Institute Genomics Platform"/>
            <consortium name="The Broad Institute Genome Sequencing Center for Infectious Disease"/>
            <person name="Wu L."/>
            <person name="Ma J."/>
        </authorList>
    </citation>
    <scope>NUCLEOTIDE SEQUENCE [LARGE SCALE GENOMIC DNA]</scope>
    <source>
        <strain evidence="1 2">JCM 13249</strain>
    </source>
</reference>
<dbReference type="Proteomes" id="UP001500655">
    <property type="component" value="Unassembled WGS sequence"/>
</dbReference>
<dbReference type="EMBL" id="BAAALS010000062">
    <property type="protein sequence ID" value="GAA1778433.1"/>
    <property type="molecule type" value="Genomic_DNA"/>
</dbReference>
<gene>
    <name evidence="1" type="ORF">GCM10009681_56660</name>
</gene>
<evidence type="ECO:0000313" key="1">
    <source>
        <dbReference type="EMBL" id="GAA1778433.1"/>
    </source>
</evidence>
<keyword evidence="2" id="KW-1185">Reference proteome</keyword>
<accession>A0ABN2L816</accession>
<organism evidence="1 2">
    <name type="scientific">Luedemannella helvata</name>
    <dbReference type="NCBI Taxonomy" id="349315"/>
    <lineage>
        <taxon>Bacteria</taxon>
        <taxon>Bacillati</taxon>
        <taxon>Actinomycetota</taxon>
        <taxon>Actinomycetes</taxon>
        <taxon>Micromonosporales</taxon>
        <taxon>Micromonosporaceae</taxon>
        <taxon>Luedemannella</taxon>
    </lineage>
</organism>
<proteinExistence type="predicted"/>
<dbReference type="InterPro" id="IPR011989">
    <property type="entry name" value="ARM-like"/>
</dbReference>
<evidence type="ECO:0000313" key="2">
    <source>
        <dbReference type="Proteomes" id="UP001500655"/>
    </source>
</evidence>
<dbReference type="Gene3D" id="1.25.10.10">
    <property type="entry name" value="Leucine-rich Repeat Variant"/>
    <property type="match status" value="1"/>
</dbReference>
<sequence length="149" mass="15888">MGQEERRAAVTALVGLAGSRDYRDRADAGRAMSSFADVPGAAATLLGLVLDGGDTFVTRMTAEALLRPRDDVGLAVIAEALVAADSQRSSHIHAAVLDVFGIFASERDDATRTCEALATDPNERVRQGADVLLEMLNEINPVLYPERGY</sequence>
<dbReference type="RefSeq" id="WP_344088839.1">
    <property type="nucleotide sequence ID" value="NZ_BAAALS010000062.1"/>
</dbReference>
<comment type="caution">
    <text evidence="1">The sequence shown here is derived from an EMBL/GenBank/DDBJ whole genome shotgun (WGS) entry which is preliminary data.</text>
</comment>